<protein>
    <recommendedName>
        <fullName evidence="2">Uridine phosphorylase</fullName>
        <ecNumber evidence="1">2.4.2.3</ecNumber>
    </recommendedName>
</protein>
<organism evidence="5 6">
    <name type="scientific">Candidatus Desantisbacteria bacterium CG23_combo_of_CG06-09_8_20_14_all_40_23</name>
    <dbReference type="NCBI Taxonomy" id="1974550"/>
    <lineage>
        <taxon>Bacteria</taxon>
        <taxon>Candidatus Desantisiibacteriota</taxon>
    </lineage>
</organism>
<dbReference type="PANTHER" id="PTHR43691">
    <property type="entry name" value="URIDINE PHOSPHORYLASE"/>
    <property type="match status" value="1"/>
</dbReference>
<dbReference type="Pfam" id="PF01048">
    <property type="entry name" value="PNP_UDP_1"/>
    <property type="match status" value="1"/>
</dbReference>
<evidence type="ECO:0000259" key="4">
    <source>
        <dbReference type="Pfam" id="PF01048"/>
    </source>
</evidence>
<dbReference type="GO" id="GO:0009116">
    <property type="term" value="P:nucleoside metabolic process"/>
    <property type="evidence" value="ECO:0007669"/>
    <property type="project" value="InterPro"/>
</dbReference>
<dbReference type="InterPro" id="IPR035994">
    <property type="entry name" value="Nucleoside_phosphorylase_sf"/>
</dbReference>
<dbReference type="AlphaFoldDB" id="A0A2H0A3F1"/>
<dbReference type="GO" id="GO:0005829">
    <property type="term" value="C:cytosol"/>
    <property type="evidence" value="ECO:0007669"/>
    <property type="project" value="TreeGrafter"/>
</dbReference>
<dbReference type="EMBL" id="PCSH01000147">
    <property type="protein sequence ID" value="PIP39962.1"/>
    <property type="molecule type" value="Genomic_DNA"/>
</dbReference>
<proteinExistence type="predicted"/>
<dbReference type="EC" id="2.4.2.3" evidence="1"/>
<name>A0A2H0A3F1_9BACT</name>
<dbReference type="CDD" id="cd17767">
    <property type="entry name" value="UP_EcUdp-like"/>
    <property type="match status" value="1"/>
</dbReference>
<feature type="domain" description="Nucleoside phosphorylase" evidence="4">
    <location>
        <begin position="19"/>
        <end position="208"/>
    </location>
</feature>
<gene>
    <name evidence="5" type="ORF">COX18_08325</name>
</gene>
<dbReference type="GO" id="GO:0004850">
    <property type="term" value="F:uridine phosphorylase activity"/>
    <property type="evidence" value="ECO:0007669"/>
    <property type="project" value="UniProtKB-EC"/>
</dbReference>
<reference evidence="5 6" key="1">
    <citation type="submission" date="2017-09" db="EMBL/GenBank/DDBJ databases">
        <title>Depth-based differentiation of microbial function through sediment-hosted aquifers and enrichment of novel symbionts in the deep terrestrial subsurface.</title>
        <authorList>
            <person name="Probst A.J."/>
            <person name="Ladd B."/>
            <person name="Jarett J.K."/>
            <person name="Geller-Mcgrath D.E."/>
            <person name="Sieber C.M."/>
            <person name="Emerson J.B."/>
            <person name="Anantharaman K."/>
            <person name="Thomas B.C."/>
            <person name="Malmstrom R."/>
            <person name="Stieglmeier M."/>
            <person name="Klingl A."/>
            <person name="Woyke T."/>
            <person name="Ryan C.M."/>
            <person name="Banfield J.F."/>
        </authorList>
    </citation>
    <scope>NUCLEOTIDE SEQUENCE [LARGE SCALE GENOMIC DNA]</scope>
    <source>
        <strain evidence="5">CG23_combo_of_CG06-09_8_20_14_all_40_23</strain>
    </source>
</reference>
<dbReference type="InterPro" id="IPR000845">
    <property type="entry name" value="Nucleoside_phosphorylase_d"/>
</dbReference>
<evidence type="ECO:0000313" key="6">
    <source>
        <dbReference type="Proteomes" id="UP000231067"/>
    </source>
</evidence>
<dbReference type="PANTHER" id="PTHR43691:SF11">
    <property type="entry name" value="FI09636P-RELATED"/>
    <property type="match status" value="1"/>
</dbReference>
<evidence type="ECO:0000256" key="1">
    <source>
        <dbReference type="ARBA" id="ARBA00011888"/>
    </source>
</evidence>
<dbReference type="SUPFAM" id="SSF53167">
    <property type="entry name" value="Purine and uridine phosphorylases"/>
    <property type="match status" value="1"/>
</dbReference>
<dbReference type="Gene3D" id="3.40.50.1580">
    <property type="entry name" value="Nucleoside phosphorylase domain"/>
    <property type="match status" value="1"/>
</dbReference>
<comment type="caution">
    <text evidence="5">The sequence shown here is derived from an EMBL/GenBank/DDBJ whole genome shotgun (WGS) entry which is preliminary data.</text>
</comment>
<sequence>MTEHTKPHHLKCQLGDIARYALLPGDPGRTRMIAEKYLENARLVNDFRGLVAYTGEYEGIPVSVVTTGMGCPSACIVLEELLMLGVKTLIRIGTCGAIQKDIQPGMVIIPNGAVPLCGILMAYGLELLPPVPDYTVLRAIVDSAKNLGIEHRVGMIATSDAFYREIPQAKEWEDKGVLAFEMECAGLFSLGLVRGLRVGAMVTTTGNILYGEQIMETAEITEAIGDEIRIALGAVKRLEEKL</sequence>
<dbReference type="Proteomes" id="UP000231067">
    <property type="component" value="Unassembled WGS sequence"/>
</dbReference>
<comment type="catalytic activity">
    <reaction evidence="3">
        <text>uridine + phosphate = alpha-D-ribose 1-phosphate + uracil</text>
        <dbReference type="Rhea" id="RHEA:24388"/>
        <dbReference type="ChEBI" id="CHEBI:16704"/>
        <dbReference type="ChEBI" id="CHEBI:17568"/>
        <dbReference type="ChEBI" id="CHEBI:43474"/>
        <dbReference type="ChEBI" id="CHEBI:57720"/>
        <dbReference type="EC" id="2.4.2.3"/>
    </reaction>
</comment>
<evidence type="ECO:0000256" key="3">
    <source>
        <dbReference type="ARBA" id="ARBA00048447"/>
    </source>
</evidence>
<accession>A0A2H0A3F1</accession>
<evidence type="ECO:0000313" key="5">
    <source>
        <dbReference type="EMBL" id="PIP39962.1"/>
    </source>
</evidence>
<evidence type="ECO:0000256" key="2">
    <source>
        <dbReference type="ARBA" id="ARBA00021980"/>
    </source>
</evidence>